<accession>A0ACC2THB6</accession>
<name>A0ACC2THB6_9FUNG</name>
<dbReference type="EMBL" id="QTSX02002883">
    <property type="protein sequence ID" value="KAJ9073851.1"/>
    <property type="molecule type" value="Genomic_DNA"/>
</dbReference>
<keyword evidence="2" id="KW-1185">Reference proteome</keyword>
<evidence type="ECO:0000313" key="2">
    <source>
        <dbReference type="Proteomes" id="UP001165960"/>
    </source>
</evidence>
<organism evidence="1 2">
    <name type="scientific">Entomophthora muscae</name>
    <dbReference type="NCBI Taxonomy" id="34485"/>
    <lineage>
        <taxon>Eukaryota</taxon>
        <taxon>Fungi</taxon>
        <taxon>Fungi incertae sedis</taxon>
        <taxon>Zoopagomycota</taxon>
        <taxon>Entomophthoromycotina</taxon>
        <taxon>Entomophthoromycetes</taxon>
        <taxon>Entomophthorales</taxon>
        <taxon>Entomophthoraceae</taxon>
        <taxon>Entomophthora</taxon>
    </lineage>
</organism>
<protein>
    <submittedName>
        <fullName evidence="1">Uncharacterized protein</fullName>
    </submittedName>
</protein>
<dbReference type="Proteomes" id="UP001165960">
    <property type="component" value="Unassembled WGS sequence"/>
</dbReference>
<proteinExistence type="predicted"/>
<comment type="caution">
    <text evidence="1">The sequence shown here is derived from an EMBL/GenBank/DDBJ whole genome shotgun (WGS) entry which is preliminary data.</text>
</comment>
<gene>
    <name evidence="1" type="ORF">DSO57_1012181</name>
</gene>
<sequence length="377" mass="44198">MREGLEKYLRKYSEVARELRVNSLDANMTDLLSACKNTTRLFFDLDGICPEAALVLGEKFSRLSHLELCYANSAIVSYLSPLTRKVQTLYYRPQICRDSREFMYYYKDFDCPLVTHLIIDEQWDLARQDFPHIIQRFPALKTLEYTGPFFGDYLFDYFVYDAENMVFKEIRFLLDISCRVHIRFRDDIPSKTPVLPSVKKVTHESQFHALQAIDRRSLYGYIPQFTYVDAVHLSAASRGQEDFVRYLLNLKDIPYLRFHSELQDLPPHLCKESFKATTVFLEVIEPDLPVVLKLLATCFPDLQELGIDLIALEDNYDPYDYYETGESKMAFTFWEKLVESCPNLSKIHLSDEVPFRCQVGKEYPHILVDNKCQGLYF</sequence>
<evidence type="ECO:0000313" key="1">
    <source>
        <dbReference type="EMBL" id="KAJ9073851.1"/>
    </source>
</evidence>
<reference evidence="1" key="1">
    <citation type="submission" date="2022-04" db="EMBL/GenBank/DDBJ databases">
        <title>Genome of the entomopathogenic fungus Entomophthora muscae.</title>
        <authorList>
            <person name="Elya C."/>
            <person name="Lovett B.R."/>
            <person name="Lee E."/>
            <person name="Macias A.M."/>
            <person name="Hajek A.E."/>
            <person name="De Bivort B.L."/>
            <person name="Kasson M.T."/>
            <person name="De Fine Licht H.H."/>
            <person name="Stajich J.E."/>
        </authorList>
    </citation>
    <scope>NUCLEOTIDE SEQUENCE</scope>
    <source>
        <strain evidence="1">Berkeley</strain>
    </source>
</reference>